<comment type="function">
    <text evidence="7">Functions as a peptidoglycan terminase that cleaves nascent peptidoglycan strands endolytically to terminate their elongation.</text>
</comment>
<dbReference type="HAMAP" id="MF_02065">
    <property type="entry name" value="MltG"/>
    <property type="match status" value="1"/>
</dbReference>
<dbReference type="CDD" id="cd08010">
    <property type="entry name" value="MltG_like"/>
    <property type="match status" value="1"/>
</dbReference>
<proteinExistence type="inferred from homology"/>
<keyword evidence="6 7" id="KW-0961">Cell wall biogenesis/degradation</keyword>
<organism evidence="8 9">
    <name type="scientific">Pseudohaliea rubra DSM 19751</name>
    <dbReference type="NCBI Taxonomy" id="1265313"/>
    <lineage>
        <taxon>Bacteria</taxon>
        <taxon>Pseudomonadati</taxon>
        <taxon>Pseudomonadota</taxon>
        <taxon>Gammaproteobacteria</taxon>
        <taxon>Cellvibrionales</taxon>
        <taxon>Halieaceae</taxon>
        <taxon>Pseudohaliea</taxon>
    </lineage>
</organism>
<comment type="catalytic activity">
    <reaction evidence="7">
        <text>a peptidoglycan chain = a peptidoglycan chain with N-acetyl-1,6-anhydromuramyl-[peptide] at the reducing end + a peptidoglycan chain with N-acetylglucosamine at the non-reducing end.</text>
        <dbReference type="EC" id="4.2.2.29"/>
    </reaction>
</comment>
<dbReference type="NCBIfam" id="TIGR00247">
    <property type="entry name" value="endolytic transglycosylase MltG"/>
    <property type="match status" value="1"/>
</dbReference>
<evidence type="ECO:0000313" key="9">
    <source>
        <dbReference type="Proteomes" id="UP000029640"/>
    </source>
</evidence>
<reference evidence="8 9" key="1">
    <citation type="journal article" date="2014" name="Genome Announc.">
        <title>Genome Sequence of Gammaproteobacterial Pseudohaliea rubra Type Strain DSM 19751, Isolated from Coastal Seawater of the Mediterranean Sea.</title>
        <authorList>
            <person name="Spring S."/>
            <person name="Fiebig A."/>
            <person name="Riedel T."/>
            <person name="Goker M."/>
            <person name="Klenk H.P."/>
        </authorList>
    </citation>
    <scope>NUCLEOTIDE SEQUENCE [LARGE SCALE GENOMIC DNA]</scope>
    <source>
        <strain evidence="8 9">DSM 19751</strain>
    </source>
</reference>
<accession>A0A095VQG4</accession>
<sequence>MRKRRLALGLLGLCLVAALGALWIVNRWQQPATLPTGGYRLVVGAGESLAGVSRRLQAEGIIENALLLELYGRYTGLDGRLHRGEYLLSGAPTAAEILDQLVAGAVIEYQVTLPEGITLAQALAILAREDPLESVLDGPRDPRLLGLAPERASAEGLFLPETYRYRRGESDWALLQRAHAALVAALGVAWEERAPELPLGEPYEALVLASIVERETGVPAERDRIAGVFVRRLLRGMRLQTDPTVIYGLGERYDGNLRREHLKDDSNPYNTYRHNGLPPTPIALPGRASLLAAVQPARGSALYFVARGDGSHVFSDTLEEHRRAVRDYQLRRRADYRSAPGPG</sequence>
<keyword evidence="2 7" id="KW-0812">Transmembrane</keyword>
<dbReference type="GO" id="GO:0009252">
    <property type="term" value="P:peptidoglycan biosynthetic process"/>
    <property type="evidence" value="ECO:0007669"/>
    <property type="project" value="UniProtKB-UniRule"/>
</dbReference>
<dbReference type="PATRIC" id="fig|1265313.6.peg.1938"/>
<comment type="similarity">
    <text evidence="7">Belongs to the transglycosylase MltG family.</text>
</comment>
<dbReference type="InterPro" id="IPR003770">
    <property type="entry name" value="MLTG-like"/>
</dbReference>
<feature type="site" description="Important for catalytic activity" evidence="7">
    <location>
        <position position="215"/>
    </location>
</feature>
<keyword evidence="4 7" id="KW-0472">Membrane</keyword>
<evidence type="ECO:0000256" key="5">
    <source>
        <dbReference type="ARBA" id="ARBA00023239"/>
    </source>
</evidence>
<keyword evidence="7" id="KW-0997">Cell inner membrane</keyword>
<dbReference type="EMBL" id="AUVB01000054">
    <property type="protein sequence ID" value="KGE03580.1"/>
    <property type="molecule type" value="Genomic_DNA"/>
</dbReference>
<dbReference type="HOGENOM" id="CLU_025574_0_2_6"/>
<dbReference type="PANTHER" id="PTHR30518">
    <property type="entry name" value="ENDOLYTIC MUREIN TRANSGLYCOSYLASE"/>
    <property type="match status" value="1"/>
</dbReference>
<dbReference type="RefSeq" id="WP_035513559.1">
    <property type="nucleotide sequence ID" value="NZ_KN234745.1"/>
</dbReference>
<evidence type="ECO:0000313" key="8">
    <source>
        <dbReference type="EMBL" id="KGE03580.1"/>
    </source>
</evidence>
<evidence type="ECO:0000256" key="4">
    <source>
        <dbReference type="ARBA" id="ARBA00023136"/>
    </source>
</evidence>
<name>A0A095VQG4_9GAMM</name>
<dbReference type="PANTHER" id="PTHR30518:SF2">
    <property type="entry name" value="ENDOLYTIC MUREIN TRANSGLYCOSYLASE"/>
    <property type="match status" value="1"/>
</dbReference>
<evidence type="ECO:0000256" key="6">
    <source>
        <dbReference type="ARBA" id="ARBA00023316"/>
    </source>
</evidence>
<dbReference type="GO" id="GO:0008932">
    <property type="term" value="F:lytic endotransglycosylase activity"/>
    <property type="evidence" value="ECO:0007669"/>
    <property type="project" value="UniProtKB-UniRule"/>
</dbReference>
<keyword evidence="3 7" id="KW-1133">Transmembrane helix</keyword>
<dbReference type="EC" id="4.2.2.29" evidence="7"/>
<dbReference type="OrthoDB" id="9814591at2"/>
<dbReference type="Gene3D" id="3.30.1490.480">
    <property type="entry name" value="Endolytic murein transglycosylase"/>
    <property type="match status" value="1"/>
</dbReference>
<keyword evidence="5 7" id="KW-0456">Lyase</keyword>
<dbReference type="eggNOG" id="COG1559">
    <property type="taxonomic scope" value="Bacteria"/>
</dbReference>
<gene>
    <name evidence="7" type="primary">mltG</name>
    <name evidence="8" type="ORF">HRUBRA_01959</name>
</gene>
<evidence type="ECO:0000256" key="1">
    <source>
        <dbReference type="ARBA" id="ARBA00022475"/>
    </source>
</evidence>
<dbReference type="Proteomes" id="UP000029640">
    <property type="component" value="Unassembled WGS sequence"/>
</dbReference>
<dbReference type="AlphaFoldDB" id="A0A095VQG4"/>
<evidence type="ECO:0000256" key="7">
    <source>
        <dbReference type="HAMAP-Rule" id="MF_02065"/>
    </source>
</evidence>
<dbReference type="GO" id="GO:0005886">
    <property type="term" value="C:plasma membrane"/>
    <property type="evidence" value="ECO:0007669"/>
    <property type="project" value="UniProtKB-UniRule"/>
</dbReference>
<dbReference type="Gene3D" id="3.30.160.60">
    <property type="entry name" value="Classic Zinc Finger"/>
    <property type="match status" value="1"/>
</dbReference>
<dbReference type="GO" id="GO:0071555">
    <property type="term" value="P:cell wall organization"/>
    <property type="evidence" value="ECO:0007669"/>
    <property type="project" value="UniProtKB-KW"/>
</dbReference>
<dbReference type="STRING" id="1265313.HRUBRA_01959"/>
<evidence type="ECO:0000256" key="2">
    <source>
        <dbReference type="ARBA" id="ARBA00022692"/>
    </source>
</evidence>
<keyword evidence="9" id="KW-1185">Reference proteome</keyword>
<keyword evidence="1 7" id="KW-1003">Cell membrane</keyword>
<protein>
    <recommendedName>
        <fullName evidence="7">Endolytic murein transglycosylase</fullName>
        <ecNumber evidence="7">4.2.2.29</ecNumber>
    </recommendedName>
    <alternativeName>
        <fullName evidence="7">Peptidoglycan lytic transglycosylase</fullName>
    </alternativeName>
    <alternativeName>
        <fullName evidence="7">Peptidoglycan polymerization terminase</fullName>
    </alternativeName>
</protein>
<comment type="caution">
    <text evidence="8">The sequence shown here is derived from an EMBL/GenBank/DDBJ whole genome shotgun (WGS) entry which is preliminary data.</text>
</comment>
<dbReference type="Pfam" id="PF02618">
    <property type="entry name" value="YceG"/>
    <property type="match status" value="1"/>
</dbReference>
<evidence type="ECO:0000256" key="3">
    <source>
        <dbReference type="ARBA" id="ARBA00022989"/>
    </source>
</evidence>